<feature type="domain" description="Treble clef zinc finger" evidence="1">
    <location>
        <begin position="465"/>
        <end position="520"/>
    </location>
</feature>
<comment type="caution">
    <text evidence="2">The sequence shown here is derived from an EMBL/GenBank/DDBJ whole genome shotgun (WGS) entry which is preliminary data.</text>
</comment>
<gene>
    <name evidence="2" type="ORF">GKD95_12305</name>
</gene>
<feature type="domain" description="Treble clef zinc finger" evidence="1">
    <location>
        <begin position="536"/>
        <end position="590"/>
    </location>
</feature>
<feature type="domain" description="Treble clef zinc finger" evidence="1">
    <location>
        <begin position="89"/>
        <end position="144"/>
    </location>
</feature>
<feature type="domain" description="Treble clef zinc finger" evidence="1">
    <location>
        <begin position="161"/>
        <end position="214"/>
    </location>
</feature>
<evidence type="ECO:0000313" key="3">
    <source>
        <dbReference type="Proteomes" id="UP000461506"/>
    </source>
</evidence>
<dbReference type="Proteomes" id="UP000461506">
    <property type="component" value="Unassembled WGS sequence"/>
</dbReference>
<dbReference type="RefSeq" id="WP_154277604.1">
    <property type="nucleotide sequence ID" value="NZ_WKQN01000015.1"/>
</dbReference>
<sequence>MVKLVKGQNDLLSQYPACTNEWDFNKNHPLSPDAVVAGSSKKVWWICCKGHSYEQSINLHVGRGYGCPYCSHRKVLTGYNDLETLFPDIAAEWHPYKNTELKPSSITAYSKKKVWWLCSRGHSYEQTVERRTRRGSACYYCSGHKVLKGFNDLASVNPSLSVEWHPSKNAPLTPYEVTAGSGKRVWWLCPIGHEYQATIHDRNTDNTQCPICNLRVQTSFPEQATFFYVHKLYSDAINKYKPVFLGSMELDIYIPSIHTGIEFDGANWYQSDEQYERDIRKYKLCQENHVKLIRIKEKNTRNWVDNAQTADVVYTISKVKKTGELETALKVILDSIDASSNMWTRTDPRHIHSQIDVNIERDRQQILGYLTSIDNSLAILRPDVASKWDYVKNQDLTPDMFTVSSNEIVWWKCPDCGHEWKCSINSMTRKGRFGCAECSKKHRGKSFTQGVVKKVGSLAETIPELSKEWHPTKNGDLTPNDITAGKFKPVWWLCPKCGYEWQASPNNRKRGIGCPCCSGRVPKTGINDLATLYPELLNEWDYERNTELDPRKVLPKSGKHAWWVCSVCGNHWESEIRSRVNGHGCPQCGKRRKK</sequence>
<dbReference type="Gene3D" id="3.40.960.10">
    <property type="entry name" value="VSR Endonuclease"/>
    <property type="match status" value="1"/>
</dbReference>
<organism evidence="2 3">
    <name type="scientific">Faecalibacterium prausnitzii</name>
    <dbReference type="NCBI Taxonomy" id="853"/>
    <lineage>
        <taxon>Bacteria</taxon>
        <taxon>Bacillati</taxon>
        <taxon>Bacillota</taxon>
        <taxon>Clostridia</taxon>
        <taxon>Eubacteriales</taxon>
        <taxon>Oscillospiraceae</taxon>
        <taxon>Faecalibacterium</taxon>
    </lineage>
</organism>
<proteinExistence type="predicted"/>
<dbReference type="PANTHER" id="PTHR37317">
    <property type="entry name" value="BLR8090 PROTEIN"/>
    <property type="match status" value="1"/>
</dbReference>
<dbReference type="AlphaFoldDB" id="A0A844DWM1"/>
<protein>
    <recommendedName>
        <fullName evidence="1">Treble clef zinc finger domain-containing protein</fullName>
    </recommendedName>
</protein>
<dbReference type="InterPro" id="IPR025487">
    <property type="entry name" value="DUF4379"/>
</dbReference>
<dbReference type="PANTHER" id="PTHR37317:SF1">
    <property type="entry name" value="ZINC-RIBBON DOMAIN-CONTAINING PROTEIN-RELATED"/>
    <property type="match status" value="1"/>
</dbReference>
<evidence type="ECO:0000259" key="1">
    <source>
        <dbReference type="Pfam" id="PF14311"/>
    </source>
</evidence>
<reference evidence="2 3" key="1">
    <citation type="journal article" date="2019" name="Nat. Med.">
        <title>A library of human gut bacterial isolates paired with longitudinal multiomics data enables mechanistic microbiome research.</title>
        <authorList>
            <person name="Poyet M."/>
            <person name="Groussin M."/>
            <person name="Gibbons S.M."/>
            <person name="Avila-Pacheco J."/>
            <person name="Jiang X."/>
            <person name="Kearney S.M."/>
            <person name="Perrotta A.R."/>
            <person name="Berdy B."/>
            <person name="Zhao S."/>
            <person name="Lieberman T.D."/>
            <person name="Swanson P.K."/>
            <person name="Smith M."/>
            <person name="Roesemann S."/>
            <person name="Alexander J.E."/>
            <person name="Rich S.A."/>
            <person name="Livny J."/>
            <person name="Vlamakis H."/>
            <person name="Clish C."/>
            <person name="Bullock K."/>
            <person name="Deik A."/>
            <person name="Scott J."/>
            <person name="Pierce K.A."/>
            <person name="Xavier R.J."/>
            <person name="Alm E.J."/>
        </authorList>
    </citation>
    <scope>NUCLEOTIDE SEQUENCE [LARGE SCALE GENOMIC DNA]</scope>
    <source>
        <strain evidence="2 3">BIOML-A1</strain>
    </source>
</reference>
<evidence type="ECO:0000313" key="2">
    <source>
        <dbReference type="EMBL" id="MSC64091.1"/>
    </source>
</evidence>
<dbReference type="Pfam" id="PF14311">
    <property type="entry name" value="DUF4379"/>
    <property type="match status" value="6"/>
</dbReference>
<feature type="domain" description="Treble clef zinc finger" evidence="1">
    <location>
        <begin position="20"/>
        <end position="72"/>
    </location>
</feature>
<dbReference type="EMBL" id="WKQN01000015">
    <property type="protein sequence ID" value="MSC64091.1"/>
    <property type="molecule type" value="Genomic_DNA"/>
</dbReference>
<accession>A0A844DWM1</accession>
<feature type="domain" description="Treble clef zinc finger" evidence="1">
    <location>
        <begin position="385"/>
        <end position="441"/>
    </location>
</feature>
<name>A0A844DWM1_9FIRM</name>